<dbReference type="CDD" id="cd00158">
    <property type="entry name" value="RHOD"/>
    <property type="match status" value="1"/>
</dbReference>
<feature type="domain" description="Rhodanese" evidence="2">
    <location>
        <begin position="50"/>
        <end position="141"/>
    </location>
</feature>
<dbReference type="SUPFAM" id="SSF52821">
    <property type="entry name" value="Rhodanese/Cell cycle control phosphatase"/>
    <property type="match status" value="1"/>
</dbReference>
<name>A0A3G2I5U5_BUCRM</name>
<dbReference type="EMBL" id="CP032759">
    <property type="protein sequence ID" value="AYN24453.1"/>
    <property type="molecule type" value="Genomic_DNA"/>
</dbReference>
<dbReference type="InterPro" id="IPR036873">
    <property type="entry name" value="Rhodanese-like_dom_sf"/>
</dbReference>
<dbReference type="AlphaFoldDB" id="A0A3G2I5U5"/>
<accession>A0A3G2I5U5</accession>
<dbReference type="RefSeq" id="WP_158360958.1">
    <property type="nucleotide sequence ID" value="NZ_CP032759.1"/>
</dbReference>
<dbReference type="PROSITE" id="PS50206">
    <property type="entry name" value="RHODANESE_3"/>
    <property type="match status" value="1"/>
</dbReference>
<evidence type="ECO:0000259" key="2">
    <source>
        <dbReference type="PROSITE" id="PS50206"/>
    </source>
</evidence>
<gene>
    <name evidence="3" type="ORF">D8S97_00400</name>
</gene>
<dbReference type="Proteomes" id="UP000271533">
    <property type="component" value="Chromosome"/>
</dbReference>
<organism evidence="3 4">
    <name type="scientific">Buchnera aphidicola subsp. Rhopalosiphum maidis</name>
    <dbReference type="NCBI Taxonomy" id="118109"/>
    <lineage>
        <taxon>Bacteria</taxon>
        <taxon>Pseudomonadati</taxon>
        <taxon>Pseudomonadota</taxon>
        <taxon>Gammaproteobacteria</taxon>
        <taxon>Enterobacterales</taxon>
        <taxon>Erwiniaceae</taxon>
        <taxon>Buchnera</taxon>
    </lineage>
</organism>
<sequence>MKDILFFISNNLVLSFIWFFFLILIIFLSTKNMFLKSKIINNFHAIKLINQKNAIVIDTRSVELYNSCHIVNAINVPLKNICSSKIKELNLSKSIPIILIIDSLDYHDKYIKKFIKYGLDRIFFLKNGMDAWNRENLPTTFNKKNSFLN</sequence>
<feature type="transmembrane region" description="Helical" evidence="1">
    <location>
        <begin position="6"/>
        <end position="28"/>
    </location>
</feature>
<keyword evidence="1" id="KW-0812">Transmembrane</keyword>
<dbReference type="InterPro" id="IPR001763">
    <property type="entry name" value="Rhodanese-like_dom"/>
</dbReference>
<keyword evidence="1" id="KW-1133">Transmembrane helix</keyword>
<reference evidence="3 4" key="1">
    <citation type="submission" date="2018-10" db="EMBL/GenBank/DDBJ databases">
        <title>Genome sequence of the corn leaf aphid (Rhopalosiphum maidis Fitch).</title>
        <authorList>
            <person name="Chen W."/>
            <person name="Shakir S."/>
            <person name="Bigham M."/>
            <person name="Fei Z."/>
            <person name="Jander G."/>
        </authorList>
    </citation>
    <scope>NUCLEOTIDE SEQUENCE [LARGE SCALE GENOMIC DNA]</scope>
    <source>
        <strain evidence="3 4">BTI</strain>
    </source>
</reference>
<dbReference type="Gene3D" id="3.40.250.10">
    <property type="entry name" value="Rhodanese-like domain"/>
    <property type="match status" value="1"/>
</dbReference>
<evidence type="ECO:0000256" key="1">
    <source>
        <dbReference type="SAM" id="Phobius"/>
    </source>
</evidence>
<dbReference type="SMART" id="SM00450">
    <property type="entry name" value="RHOD"/>
    <property type="match status" value="1"/>
</dbReference>
<dbReference type="OrthoDB" id="9808735at2"/>
<proteinExistence type="predicted"/>
<protein>
    <submittedName>
        <fullName evidence="3">Rhodanese-like domain-containing protein</fullName>
    </submittedName>
</protein>
<keyword evidence="1" id="KW-0472">Membrane</keyword>
<evidence type="ECO:0000313" key="4">
    <source>
        <dbReference type="Proteomes" id="UP000271533"/>
    </source>
</evidence>
<dbReference type="Pfam" id="PF00581">
    <property type="entry name" value="Rhodanese"/>
    <property type="match status" value="1"/>
</dbReference>
<evidence type="ECO:0000313" key="3">
    <source>
        <dbReference type="EMBL" id="AYN24453.1"/>
    </source>
</evidence>